<reference evidence="1" key="1">
    <citation type="submission" date="2020-06" db="EMBL/GenBank/DDBJ databases">
        <title>Draft genome of Bugula neritina, a colonial animal packing powerful symbionts and potential medicines.</title>
        <authorList>
            <person name="Rayko M."/>
        </authorList>
    </citation>
    <scope>NUCLEOTIDE SEQUENCE [LARGE SCALE GENOMIC DNA]</scope>
    <source>
        <strain evidence="1">Kwan_BN1</strain>
    </source>
</reference>
<sequence>MLHIPVQSNCRYIFPQHILVNGSKVYRMGIYTYYLCQARPALLECLCVSYSLCYIAQFQFSFQPLSFQLLWLNNII</sequence>
<keyword evidence="2" id="KW-1185">Reference proteome</keyword>
<organism evidence="1 2">
    <name type="scientific">Bugula neritina</name>
    <name type="common">Brown bryozoan</name>
    <name type="synonym">Sertularia neritina</name>
    <dbReference type="NCBI Taxonomy" id="10212"/>
    <lineage>
        <taxon>Eukaryota</taxon>
        <taxon>Metazoa</taxon>
        <taxon>Spiralia</taxon>
        <taxon>Lophotrochozoa</taxon>
        <taxon>Bryozoa</taxon>
        <taxon>Gymnolaemata</taxon>
        <taxon>Cheilostomatida</taxon>
        <taxon>Flustrina</taxon>
        <taxon>Buguloidea</taxon>
        <taxon>Bugulidae</taxon>
        <taxon>Bugula</taxon>
    </lineage>
</organism>
<name>A0A7J7JLU3_BUGNE</name>
<gene>
    <name evidence="1" type="ORF">EB796_014847</name>
</gene>
<protein>
    <submittedName>
        <fullName evidence="1">Uncharacterized protein</fullName>
    </submittedName>
</protein>
<dbReference type="AlphaFoldDB" id="A0A7J7JLU3"/>
<comment type="caution">
    <text evidence="1">The sequence shown here is derived from an EMBL/GenBank/DDBJ whole genome shotgun (WGS) entry which is preliminary data.</text>
</comment>
<dbReference type="Proteomes" id="UP000593567">
    <property type="component" value="Unassembled WGS sequence"/>
</dbReference>
<evidence type="ECO:0000313" key="1">
    <source>
        <dbReference type="EMBL" id="KAF6026843.1"/>
    </source>
</evidence>
<dbReference type="EMBL" id="VXIV02002197">
    <property type="protein sequence ID" value="KAF6026843.1"/>
    <property type="molecule type" value="Genomic_DNA"/>
</dbReference>
<evidence type="ECO:0000313" key="2">
    <source>
        <dbReference type="Proteomes" id="UP000593567"/>
    </source>
</evidence>
<accession>A0A7J7JLU3</accession>
<proteinExistence type="predicted"/>